<proteinExistence type="predicted"/>
<protein>
    <submittedName>
        <fullName evidence="1">Uncharacterized protein</fullName>
    </submittedName>
</protein>
<accession>A0A5C2SRI8</accession>
<reference evidence="1" key="1">
    <citation type="journal article" date="2018" name="Genome Biol. Evol.">
        <title>Genomics and development of Lentinus tigrinus, a white-rot wood-decaying mushroom with dimorphic fruiting bodies.</title>
        <authorList>
            <person name="Wu B."/>
            <person name="Xu Z."/>
            <person name="Knudson A."/>
            <person name="Carlson A."/>
            <person name="Chen N."/>
            <person name="Kovaka S."/>
            <person name="LaButti K."/>
            <person name="Lipzen A."/>
            <person name="Pennachio C."/>
            <person name="Riley R."/>
            <person name="Schakwitz W."/>
            <person name="Umezawa K."/>
            <person name="Ohm R.A."/>
            <person name="Grigoriev I.V."/>
            <person name="Nagy L.G."/>
            <person name="Gibbons J."/>
            <person name="Hibbett D."/>
        </authorList>
    </citation>
    <scope>NUCLEOTIDE SEQUENCE [LARGE SCALE GENOMIC DNA]</scope>
    <source>
        <strain evidence="1">ALCF2SS1-6</strain>
    </source>
</reference>
<dbReference type="Proteomes" id="UP000313359">
    <property type="component" value="Unassembled WGS sequence"/>
</dbReference>
<dbReference type="EMBL" id="ML122251">
    <property type="protein sequence ID" value="RPD65971.1"/>
    <property type="molecule type" value="Genomic_DNA"/>
</dbReference>
<dbReference type="STRING" id="1328759.A0A5C2SRI8"/>
<name>A0A5C2SRI8_9APHY</name>
<evidence type="ECO:0000313" key="2">
    <source>
        <dbReference type="Proteomes" id="UP000313359"/>
    </source>
</evidence>
<evidence type="ECO:0000313" key="1">
    <source>
        <dbReference type="EMBL" id="RPD65971.1"/>
    </source>
</evidence>
<organism evidence="1 2">
    <name type="scientific">Lentinus tigrinus ALCF2SS1-6</name>
    <dbReference type="NCBI Taxonomy" id="1328759"/>
    <lineage>
        <taxon>Eukaryota</taxon>
        <taxon>Fungi</taxon>
        <taxon>Dikarya</taxon>
        <taxon>Basidiomycota</taxon>
        <taxon>Agaricomycotina</taxon>
        <taxon>Agaricomycetes</taxon>
        <taxon>Polyporales</taxon>
        <taxon>Polyporaceae</taxon>
        <taxon>Lentinus</taxon>
    </lineage>
</organism>
<gene>
    <name evidence="1" type="ORF">L227DRAFT_606121</name>
</gene>
<dbReference type="OrthoDB" id="2803082at2759"/>
<sequence length="155" mass="17256">MAASHYPVSNLPILTQELYGPVGETIDFEQVSQGGLGVNLGEAYGGITRALINPDSPAFNVEEMGIATKIMLRIQVVECKFYARQVYAIRTTQNADSISLGRLAITIAEEMQKFLDNAGPIQYEERTLTLGNMFLTKLYRVSRGSWQPEIRIRVV</sequence>
<keyword evidence="2" id="KW-1185">Reference proteome</keyword>
<dbReference type="AlphaFoldDB" id="A0A5C2SRI8"/>